<dbReference type="RefSeq" id="WP_044750817.1">
    <property type="nucleotide sequence ID" value="NZ_CEEV01000008.1"/>
</dbReference>
<keyword evidence="2 4" id="KW-0012">Acyltransferase</keyword>
<protein>
    <submittedName>
        <fullName evidence="4">N-acetyltransferase GCN5</fullName>
        <ecNumber evidence="4">2.3.1.-</ecNumber>
    </submittedName>
</protein>
<dbReference type="EC" id="2.3.1.-" evidence="4"/>
<sequence>MIRKFQKEDIETIVQLWLSVNVETHAFIPAEYWESKIDFVTSQLLDAEIYVYVFEERIVGFIGMQGTYLAGIFVSKDLRRRGFGRELLNFVKAIHPTIQLNVYQKKQKAISFYLREGFSIISENIDEDTQEVELFMSWTNL</sequence>
<dbReference type="GO" id="GO:0016747">
    <property type="term" value="F:acyltransferase activity, transferring groups other than amino-acyl groups"/>
    <property type="evidence" value="ECO:0007669"/>
    <property type="project" value="InterPro"/>
</dbReference>
<dbReference type="PANTHER" id="PTHR43800">
    <property type="entry name" value="PEPTIDYL-LYSINE N-ACETYLTRANSFERASE YJAB"/>
    <property type="match status" value="1"/>
</dbReference>
<dbReference type="InterPro" id="IPR000182">
    <property type="entry name" value="GNAT_dom"/>
</dbReference>
<dbReference type="EMBL" id="FIGG01000008">
    <property type="protein sequence ID" value="CYU95245.1"/>
    <property type="molecule type" value="Genomic_DNA"/>
</dbReference>
<keyword evidence="1 4" id="KW-0808">Transferase</keyword>
<dbReference type="AlphaFoldDB" id="A0A0Z8GAS2"/>
<reference evidence="4 5" key="1">
    <citation type="submission" date="2016-02" db="EMBL/GenBank/DDBJ databases">
        <authorList>
            <consortium name="Pathogen Informatics"/>
        </authorList>
    </citation>
    <scope>NUCLEOTIDE SEQUENCE [LARGE SCALE GENOMIC DNA]</scope>
    <source>
        <strain evidence="4 5">LSS31</strain>
    </source>
</reference>
<dbReference type="InterPro" id="IPR016181">
    <property type="entry name" value="Acyl_CoA_acyltransferase"/>
</dbReference>
<organism evidence="4 5">
    <name type="scientific">Streptococcus suis</name>
    <dbReference type="NCBI Taxonomy" id="1307"/>
    <lineage>
        <taxon>Bacteria</taxon>
        <taxon>Bacillati</taxon>
        <taxon>Bacillota</taxon>
        <taxon>Bacilli</taxon>
        <taxon>Lactobacillales</taxon>
        <taxon>Streptococcaceae</taxon>
        <taxon>Streptococcus</taxon>
    </lineage>
</organism>
<dbReference type="SUPFAM" id="SSF55729">
    <property type="entry name" value="Acyl-CoA N-acyltransferases (Nat)"/>
    <property type="match status" value="1"/>
</dbReference>
<gene>
    <name evidence="4" type="primary">yjaB</name>
    <name evidence="4" type="ORF">ERS132393_01718</name>
</gene>
<evidence type="ECO:0000313" key="5">
    <source>
        <dbReference type="Proteomes" id="UP000072530"/>
    </source>
</evidence>
<accession>A0A0Z8GAS2</accession>
<evidence type="ECO:0000259" key="3">
    <source>
        <dbReference type="PROSITE" id="PS51186"/>
    </source>
</evidence>
<feature type="domain" description="N-acetyltransferase" evidence="3">
    <location>
        <begin position="1"/>
        <end position="139"/>
    </location>
</feature>
<dbReference type="Gene3D" id="3.40.630.30">
    <property type="match status" value="1"/>
</dbReference>
<evidence type="ECO:0000256" key="2">
    <source>
        <dbReference type="ARBA" id="ARBA00023315"/>
    </source>
</evidence>
<dbReference type="CDD" id="cd04301">
    <property type="entry name" value="NAT_SF"/>
    <property type="match status" value="1"/>
</dbReference>
<evidence type="ECO:0000256" key="1">
    <source>
        <dbReference type="ARBA" id="ARBA00022679"/>
    </source>
</evidence>
<dbReference type="PANTHER" id="PTHR43800:SF1">
    <property type="entry name" value="PEPTIDYL-LYSINE N-ACETYLTRANSFERASE YJAB"/>
    <property type="match status" value="1"/>
</dbReference>
<dbReference type="Proteomes" id="UP000072530">
    <property type="component" value="Unassembled WGS sequence"/>
</dbReference>
<dbReference type="Pfam" id="PF13508">
    <property type="entry name" value="Acetyltransf_7"/>
    <property type="match status" value="1"/>
</dbReference>
<proteinExistence type="predicted"/>
<dbReference type="PROSITE" id="PS51186">
    <property type="entry name" value="GNAT"/>
    <property type="match status" value="1"/>
</dbReference>
<evidence type="ECO:0000313" key="4">
    <source>
        <dbReference type="EMBL" id="CYU95245.1"/>
    </source>
</evidence>
<name>A0A0Z8GAS2_STRSU</name>